<organism evidence="2 3">
    <name type="scientific">Aspergillus saccharolyticus JOP 1030-1</name>
    <dbReference type="NCBI Taxonomy" id="1450539"/>
    <lineage>
        <taxon>Eukaryota</taxon>
        <taxon>Fungi</taxon>
        <taxon>Dikarya</taxon>
        <taxon>Ascomycota</taxon>
        <taxon>Pezizomycotina</taxon>
        <taxon>Eurotiomycetes</taxon>
        <taxon>Eurotiomycetidae</taxon>
        <taxon>Eurotiales</taxon>
        <taxon>Aspergillaceae</taxon>
        <taxon>Aspergillus</taxon>
        <taxon>Aspergillus subgen. Circumdati</taxon>
    </lineage>
</organism>
<proteinExistence type="predicted"/>
<dbReference type="OrthoDB" id="6500128at2759"/>
<keyword evidence="3" id="KW-1185">Reference proteome</keyword>
<protein>
    <submittedName>
        <fullName evidence="2">Uncharacterized protein</fullName>
    </submittedName>
</protein>
<name>A0A318ZIU5_9EURO</name>
<evidence type="ECO:0000313" key="2">
    <source>
        <dbReference type="EMBL" id="PYH44493.1"/>
    </source>
</evidence>
<dbReference type="GeneID" id="37081389"/>
<accession>A0A318ZIU5</accession>
<dbReference type="RefSeq" id="XP_025430475.1">
    <property type="nucleotide sequence ID" value="XM_025580160.1"/>
</dbReference>
<keyword evidence="1" id="KW-0472">Membrane</keyword>
<evidence type="ECO:0000313" key="3">
    <source>
        <dbReference type="Proteomes" id="UP000248349"/>
    </source>
</evidence>
<sequence>MIITMSQGSFAILIGVFRAGATKAVHCLCRRMTLGQLTRSMKLKKETHDKGGDVSVYLYLGRAIGLFLAVVFTVAMSSFVFRLSFLTLWSNLETHISSIQRVRWFTQNVPSEHQPSERIEIPPGWPSQGLIEFSHVPAGYKYVRFIALRIMC</sequence>
<feature type="transmembrane region" description="Helical" evidence="1">
    <location>
        <begin position="56"/>
        <end position="81"/>
    </location>
</feature>
<dbReference type="STRING" id="1450539.A0A318ZIU5"/>
<evidence type="ECO:0000256" key="1">
    <source>
        <dbReference type="SAM" id="Phobius"/>
    </source>
</evidence>
<keyword evidence="1" id="KW-1133">Transmembrane helix</keyword>
<dbReference type="Proteomes" id="UP000248349">
    <property type="component" value="Unassembled WGS sequence"/>
</dbReference>
<dbReference type="AlphaFoldDB" id="A0A318ZIU5"/>
<dbReference type="EMBL" id="KZ821237">
    <property type="protein sequence ID" value="PYH44493.1"/>
    <property type="molecule type" value="Genomic_DNA"/>
</dbReference>
<gene>
    <name evidence="2" type="ORF">BP01DRAFT_84107</name>
</gene>
<reference evidence="2 3" key="1">
    <citation type="submission" date="2016-12" db="EMBL/GenBank/DDBJ databases">
        <title>The genomes of Aspergillus section Nigri reveals drivers in fungal speciation.</title>
        <authorList>
            <consortium name="DOE Joint Genome Institute"/>
            <person name="Vesth T.C."/>
            <person name="Nybo J."/>
            <person name="Theobald S."/>
            <person name="Brandl J."/>
            <person name="Frisvad J.C."/>
            <person name="Nielsen K.F."/>
            <person name="Lyhne E.K."/>
            <person name="Kogle M.E."/>
            <person name="Kuo A."/>
            <person name="Riley R."/>
            <person name="Clum A."/>
            <person name="Nolan M."/>
            <person name="Lipzen A."/>
            <person name="Salamov A."/>
            <person name="Henrissat B."/>
            <person name="Wiebenga A."/>
            <person name="De Vries R.P."/>
            <person name="Grigoriev I.V."/>
            <person name="Mortensen U.H."/>
            <person name="Andersen M.R."/>
            <person name="Baker S.E."/>
        </authorList>
    </citation>
    <scope>NUCLEOTIDE SEQUENCE [LARGE SCALE GENOMIC DNA]</scope>
    <source>
        <strain evidence="2 3">JOP 1030-1</strain>
    </source>
</reference>
<keyword evidence="1" id="KW-0812">Transmembrane</keyword>